<evidence type="ECO:0000256" key="5">
    <source>
        <dbReference type="ARBA" id="ARBA00023136"/>
    </source>
</evidence>
<evidence type="ECO:0000313" key="11">
    <source>
        <dbReference type="Proteomes" id="UP000326380"/>
    </source>
</evidence>
<dbReference type="NCBIfam" id="TIGR04056">
    <property type="entry name" value="OMP_RagA_SusC"/>
    <property type="match status" value="1"/>
</dbReference>
<dbReference type="PROSITE" id="PS52016">
    <property type="entry name" value="TONB_DEPENDENT_REC_3"/>
    <property type="match status" value="1"/>
</dbReference>
<dbReference type="InterPro" id="IPR012910">
    <property type="entry name" value="Plug_dom"/>
</dbReference>
<dbReference type="InterPro" id="IPR023996">
    <property type="entry name" value="TonB-dep_OMP_SusC/RagA"/>
</dbReference>
<dbReference type="InterPro" id="IPR023997">
    <property type="entry name" value="TonB-dep_OMP_SusC/RagA_CS"/>
</dbReference>
<dbReference type="InterPro" id="IPR036942">
    <property type="entry name" value="Beta-barrel_TonB_sf"/>
</dbReference>
<dbReference type="NCBIfam" id="TIGR04057">
    <property type="entry name" value="SusC_RagA_signa"/>
    <property type="match status" value="1"/>
</dbReference>
<evidence type="ECO:0000256" key="2">
    <source>
        <dbReference type="ARBA" id="ARBA00022448"/>
    </source>
</evidence>
<evidence type="ECO:0000256" key="4">
    <source>
        <dbReference type="ARBA" id="ARBA00022692"/>
    </source>
</evidence>
<dbReference type="Pfam" id="PF07715">
    <property type="entry name" value="Plug"/>
    <property type="match status" value="1"/>
</dbReference>
<dbReference type="PROSITE" id="PS51257">
    <property type="entry name" value="PROKAR_LIPOPROTEIN"/>
    <property type="match status" value="1"/>
</dbReference>
<sequence>MFPMKHNYLPKLWFLLILLLSCCLQAVAQTGAVGGRVTDETNAPLPGVTVLIEGTQLGNSSNSDGAFLIQNVPAGPHTLVVSFVGYTTARRSVTVVAGQTADVSVNLAENTQLLNETVVVGYGTQQRRQLTGAVSQVESKAFTNTPLPSFDAGLQGRAAGVQVQQASGAPGAAVRVRIRGQASVSGGSDPLYVIDGVIVNNGDFSSKNYGATSASPLNPLAAINPDEIESVSVLKDAAAGAIYGARAANGVVLITTKRGKAGTTQFSLNYSVGIQQPARKLDMLSGPEWRTLYREAYNNDSIAGLNPRLPTNINGVPVNRRFLLGSTTDTDWYDEVLRTGRIQDASLSATGGNEKTRFYVNGAYNRNESMLKGNTFQRGSVRFNLDNDASEKLTLGTQIGLYFTENNQVRTSYNGGLGAAQSNALPIYPVRNADGTFFGTQFANTSNNPTAQLDDRFKTQNLRTLTNVYFNYKIAPGLSLRPQVSLDYLDQYERFFYSPTNRFYQNTGLGAIDERHVNFYNVQGNAVLTYTKDLNENNRLTLVGGSEVQYNSQRDMGFYTLAGAGFLNPALNQETASISWDPRVPATTRAGQAIGGYNSFDYYRFASFFARANYSLLNRYTAEISLRTDGSSRFGPNKRFGFFPAASASWIVSDEGFLQDVAAVSLLKLRASIGLTGNSELGGNFSYLGTITPEAGQYLGLAGSRRTRIDNPDLSWESNRSLDVALDFGLLKNRLTGTVAYYNKYGYDILLNQAVQYSGAAIARTNANSDVVIRNQGWEFELNSRNVATERFTWTSSLNLSANYNKVLDAAGLAPDAFEAGPGDARIIKGYPVGTNFLAEYAGVDPETGDPLIRALDGSLIRLRYDTPASAQQNNRKPVGRPFPKLQGGLDNTFTFAGLDLSFLFVGTWGNKIYDDGGKYQNGGRLGSWNQTARLLDRWQQPGDNAGMPRVTLRPFNPDNNNTTQWLYDGSYVRLRTVQLGYTLPKGITDKMHVTRLRVYVTGTNVLTFTKFPGWDPEVVRYADAGGGLERNNQANISFSAPYLPTPQARTLQAGFNLGF</sequence>
<keyword evidence="5 7" id="KW-0472">Membrane</keyword>
<keyword evidence="2 7" id="KW-0813">Transport</keyword>
<feature type="domain" description="TonB-dependent receptor plug" evidence="9">
    <location>
        <begin position="128"/>
        <end position="251"/>
    </location>
</feature>
<protein>
    <submittedName>
        <fullName evidence="10">TonB-dependent receptor</fullName>
    </submittedName>
</protein>
<feature type="signal peptide" evidence="8">
    <location>
        <begin position="1"/>
        <end position="28"/>
    </location>
</feature>
<dbReference type="AlphaFoldDB" id="A0AA88FLS6"/>
<comment type="caution">
    <text evidence="10">The sequence shown here is derived from an EMBL/GenBank/DDBJ whole genome shotgun (WGS) entry which is preliminary data.</text>
</comment>
<comment type="subcellular location">
    <subcellularLocation>
        <location evidence="1 7">Cell outer membrane</location>
        <topology evidence="1 7">Multi-pass membrane protein</topology>
    </subcellularLocation>
</comment>
<dbReference type="Gene3D" id="2.40.170.20">
    <property type="entry name" value="TonB-dependent receptor, beta-barrel domain"/>
    <property type="match status" value="1"/>
</dbReference>
<comment type="similarity">
    <text evidence="7">Belongs to the TonB-dependent receptor family.</text>
</comment>
<keyword evidence="8" id="KW-0732">Signal</keyword>
<name>A0AA88FLS6_9BACT</name>
<reference evidence="10 11" key="1">
    <citation type="submission" date="2019-09" db="EMBL/GenBank/DDBJ databases">
        <title>Genome sequence of Hymenobacter sp. M3.</title>
        <authorList>
            <person name="Srinivasan S."/>
        </authorList>
    </citation>
    <scope>NUCLEOTIDE SEQUENCE [LARGE SCALE GENOMIC DNA]</scope>
    <source>
        <strain evidence="10 11">M3</strain>
    </source>
</reference>
<keyword evidence="11" id="KW-1185">Reference proteome</keyword>
<dbReference type="Proteomes" id="UP000326380">
    <property type="component" value="Unassembled WGS sequence"/>
</dbReference>
<evidence type="ECO:0000256" key="7">
    <source>
        <dbReference type="PROSITE-ProRule" id="PRU01360"/>
    </source>
</evidence>
<proteinExistence type="inferred from homology"/>
<keyword evidence="6 7" id="KW-0998">Cell outer membrane</keyword>
<dbReference type="EMBL" id="VTWU01000001">
    <property type="protein sequence ID" value="KAA9339382.1"/>
    <property type="molecule type" value="Genomic_DNA"/>
</dbReference>
<evidence type="ECO:0000256" key="6">
    <source>
        <dbReference type="ARBA" id="ARBA00023237"/>
    </source>
</evidence>
<dbReference type="Gene3D" id="2.170.130.10">
    <property type="entry name" value="TonB-dependent receptor, plug domain"/>
    <property type="match status" value="1"/>
</dbReference>
<dbReference type="SUPFAM" id="SSF49452">
    <property type="entry name" value="Starch-binding domain-like"/>
    <property type="match status" value="1"/>
</dbReference>
<gene>
    <name evidence="10" type="ORF">F0P96_01830</name>
</gene>
<evidence type="ECO:0000256" key="1">
    <source>
        <dbReference type="ARBA" id="ARBA00004571"/>
    </source>
</evidence>
<dbReference type="GO" id="GO:0030246">
    <property type="term" value="F:carbohydrate binding"/>
    <property type="evidence" value="ECO:0007669"/>
    <property type="project" value="InterPro"/>
</dbReference>
<evidence type="ECO:0000259" key="9">
    <source>
        <dbReference type="Pfam" id="PF07715"/>
    </source>
</evidence>
<dbReference type="InterPro" id="IPR013784">
    <property type="entry name" value="Carb-bd-like_fold"/>
</dbReference>
<keyword evidence="3 7" id="KW-1134">Transmembrane beta strand</keyword>
<accession>A0AA88FLS6</accession>
<dbReference type="SUPFAM" id="SSF56935">
    <property type="entry name" value="Porins"/>
    <property type="match status" value="1"/>
</dbReference>
<dbReference type="GO" id="GO:0009279">
    <property type="term" value="C:cell outer membrane"/>
    <property type="evidence" value="ECO:0007669"/>
    <property type="project" value="UniProtKB-SubCell"/>
</dbReference>
<keyword evidence="10" id="KW-0675">Receptor</keyword>
<keyword evidence="4 7" id="KW-0812">Transmembrane</keyword>
<dbReference type="InterPro" id="IPR037066">
    <property type="entry name" value="Plug_dom_sf"/>
</dbReference>
<evidence type="ECO:0000313" key="10">
    <source>
        <dbReference type="EMBL" id="KAA9339382.1"/>
    </source>
</evidence>
<dbReference type="Gene3D" id="2.60.40.1120">
    <property type="entry name" value="Carboxypeptidase-like, regulatory domain"/>
    <property type="match status" value="1"/>
</dbReference>
<dbReference type="InterPro" id="IPR039426">
    <property type="entry name" value="TonB-dep_rcpt-like"/>
</dbReference>
<feature type="chain" id="PRO_5041692435" evidence="8">
    <location>
        <begin position="29"/>
        <end position="1060"/>
    </location>
</feature>
<organism evidence="10 11">
    <name type="scientific">Hymenobacter busanensis</name>
    <dbReference type="NCBI Taxonomy" id="2607656"/>
    <lineage>
        <taxon>Bacteria</taxon>
        <taxon>Pseudomonadati</taxon>
        <taxon>Bacteroidota</taxon>
        <taxon>Cytophagia</taxon>
        <taxon>Cytophagales</taxon>
        <taxon>Hymenobacteraceae</taxon>
        <taxon>Hymenobacter</taxon>
    </lineage>
</organism>
<evidence type="ECO:0000256" key="8">
    <source>
        <dbReference type="SAM" id="SignalP"/>
    </source>
</evidence>
<evidence type="ECO:0000256" key="3">
    <source>
        <dbReference type="ARBA" id="ARBA00022452"/>
    </source>
</evidence>
<dbReference type="Pfam" id="PF13715">
    <property type="entry name" value="CarbopepD_reg_2"/>
    <property type="match status" value="1"/>
</dbReference>